<organism evidence="2 3">
    <name type="scientific">Saccharata proteae CBS 121410</name>
    <dbReference type="NCBI Taxonomy" id="1314787"/>
    <lineage>
        <taxon>Eukaryota</taxon>
        <taxon>Fungi</taxon>
        <taxon>Dikarya</taxon>
        <taxon>Ascomycota</taxon>
        <taxon>Pezizomycotina</taxon>
        <taxon>Dothideomycetes</taxon>
        <taxon>Dothideomycetes incertae sedis</taxon>
        <taxon>Botryosphaeriales</taxon>
        <taxon>Saccharataceae</taxon>
        <taxon>Saccharata</taxon>
    </lineage>
</organism>
<dbReference type="SUPFAM" id="SSF52540">
    <property type="entry name" value="P-loop containing nucleoside triphosphate hydrolases"/>
    <property type="match status" value="1"/>
</dbReference>
<dbReference type="Proteomes" id="UP000799776">
    <property type="component" value="Unassembled WGS sequence"/>
</dbReference>
<dbReference type="CDD" id="cd19490">
    <property type="entry name" value="XRCC2"/>
    <property type="match status" value="1"/>
</dbReference>
<dbReference type="GO" id="GO:0097196">
    <property type="term" value="C:Shu complex"/>
    <property type="evidence" value="ECO:0007669"/>
    <property type="project" value="InterPro"/>
</dbReference>
<feature type="compositionally biased region" description="Polar residues" evidence="1">
    <location>
        <begin position="241"/>
        <end position="251"/>
    </location>
</feature>
<evidence type="ECO:0000313" key="3">
    <source>
        <dbReference type="Proteomes" id="UP000799776"/>
    </source>
</evidence>
<dbReference type="PANTHER" id="PTHR46644:SF2">
    <property type="entry name" value="DNA REPAIR PROTEIN XRCC2"/>
    <property type="match status" value="1"/>
</dbReference>
<accession>A0A9P4M096</accession>
<dbReference type="Pfam" id="PF16836">
    <property type="entry name" value="PSY3"/>
    <property type="match status" value="1"/>
</dbReference>
<protein>
    <recommendedName>
        <fullName evidence="4">DNA recombination and repair protein Rad51-like C-terminal domain-containing protein</fullName>
    </recommendedName>
</protein>
<evidence type="ECO:0008006" key="4">
    <source>
        <dbReference type="Google" id="ProtNLM"/>
    </source>
</evidence>
<name>A0A9P4M096_9PEZI</name>
<reference evidence="2" key="1">
    <citation type="journal article" date="2020" name="Stud. Mycol.">
        <title>101 Dothideomycetes genomes: a test case for predicting lifestyles and emergence of pathogens.</title>
        <authorList>
            <person name="Haridas S."/>
            <person name="Albert R."/>
            <person name="Binder M."/>
            <person name="Bloem J."/>
            <person name="Labutti K."/>
            <person name="Salamov A."/>
            <person name="Andreopoulos B."/>
            <person name="Baker S."/>
            <person name="Barry K."/>
            <person name="Bills G."/>
            <person name="Bluhm B."/>
            <person name="Cannon C."/>
            <person name="Castanera R."/>
            <person name="Culley D."/>
            <person name="Daum C."/>
            <person name="Ezra D."/>
            <person name="Gonzalez J."/>
            <person name="Henrissat B."/>
            <person name="Kuo A."/>
            <person name="Liang C."/>
            <person name="Lipzen A."/>
            <person name="Lutzoni F."/>
            <person name="Magnuson J."/>
            <person name="Mondo S."/>
            <person name="Nolan M."/>
            <person name="Ohm R."/>
            <person name="Pangilinan J."/>
            <person name="Park H.-J."/>
            <person name="Ramirez L."/>
            <person name="Alfaro M."/>
            <person name="Sun H."/>
            <person name="Tritt A."/>
            <person name="Yoshinaga Y."/>
            <person name="Zwiers L.-H."/>
            <person name="Turgeon B."/>
            <person name="Goodwin S."/>
            <person name="Spatafora J."/>
            <person name="Crous P."/>
            <person name="Grigoriev I."/>
        </authorList>
    </citation>
    <scope>NUCLEOTIDE SEQUENCE</scope>
    <source>
        <strain evidence="2">CBS 121410</strain>
    </source>
</reference>
<dbReference type="GO" id="GO:0005657">
    <property type="term" value="C:replication fork"/>
    <property type="evidence" value="ECO:0007669"/>
    <property type="project" value="InterPro"/>
</dbReference>
<evidence type="ECO:0000256" key="1">
    <source>
        <dbReference type="SAM" id="MobiDB-lite"/>
    </source>
</evidence>
<dbReference type="GO" id="GO:0033063">
    <property type="term" value="C:Rad51B-Rad51C-Rad51D-XRCC2 complex"/>
    <property type="evidence" value="ECO:0007669"/>
    <property type="project" value="InterPro"/>
</dbReference>
<dbReference type="InterPro" id="IPR030547">
    <property type="entry name" value="XRCC2"/>
</dbReference>
<dbReference type="PANTHER" id="PTHR46644">
    <property type="entry name" value="DNA REPAIR PROTEIN XRCC2"/>
    <property type="match status" value="1"/>
</dbReference>
<comment type="caution">
    <text evidence="2">The sequence shown here is derived from an EMBL/GenBank/DDBJ whole genome shotgun (WGS) entry which is preliminary data.</text>
</comment>
<dbReference type="OrthoDB" id="420422at2759"/>
<feature type="compositionally biased region" description="Low complexity" evidence="1">
    <location>
        <begin position="76"/>
        <end position="86"/>
    </location>
</feature>
<dbReference type="GO" id="GO:0042148">
    <property type="term" value="P:DNA strand invasion"/>
    <property type="evidence" value="ECO:0007669"/>
    <property type="project" value="TreeGrafter"/>
</dbReference>
<dbReference type="GO" id="GO:0000724">
    <property type="term" value="P:double-strand break repair via homologous recombination"/>
    <property type="evidence" value="ECO:0007669"/>
    <property type="project" value="InterPro"/>
</dbReference>
<dbReference type="GO" id="GO:0005815">
    <property type="term" value="C:microtubule organizing center"/>
    <property type="evidence" value="ECO:0007669"/>
    <property type="project" value="TreeGrafter"/>
</dbReference>
<sequence length="408" mass="44344">MSAEGLGRRLLGEVEEATLDEVLRSLQGLNDPEPSSQLGILQIDRLLHLFQNSAIAPAQPQEHPIEADSTLPRRLPPAAKASKSGSKAPVVELTSISPGAGKTHLLYLITAIAILPALYSGIELQGKHSAAVVYDTDGRFDVARLAQIMKHYIITCAKQQHQHLADQDDAHIANLLHSSLTHLHILRPQSQSALLASLATLPAYLFNARAHHSTHRPLHALILDSASAFYWPVKAAEETSRLAQPQDQNGTENEEKLHPASSSPTASESYATLSRTLRKLQRQLSCTVIVTSTSMPYTHPNTSATLLPTLRPLLPPSWTLFPTLRLAVARAAVPPFAPGMSVEDAGRERRDRQGVVQRGVFGAWVDGWGADLWSGRVREGLRRVEGGGGFEFVIDGVEVAIRGREGEI</sequence>
<proteinExistence type="predicted"/>
<gene>
    <name evidence="2" type="ORF">K490DRAFT_61674</name>
</gene>
<dbReference type="Gene3D" id="3.40.50.300">
    <property type="entry name" value="P-loop containing nucleotide triphosphate hydrolases"/>
    <property type="match status" value="1"/>
</dbReference>
<dbReference type="AlphaFoldDB" id="A0A9P4M096"/>
<dbReference type="InterPro" id="IPR031779">
    <property type="entry name" value="Psy3"/>
</dbReference>
<feature type="region of interest" description="Disordered" evidence="1">
    <location>
        <begin position="240"/>
        <end position="268"/>
    </location>
</feature>
<dbReference type="InterPro" id="IPR027417">
    <property type="entry name" value="P-loop_NTPase"/>
</dbReference>
<evidence type="ECO:0000313" key="2">
    <source>
        <dbReference type="EMBL" id="KAF2092233.1"/>
    </source>
</evidence>
<feature type="region of interest" description="Disordered" evidence="1">
    <location>
        <begin position="58"/>
        <end position="86"/>
    </location>
</feature>
<dbReference type="EMBL" id="ML978711">
    <property type="protein sequence ID" value="KAF2092233.1"/>
    <property type="molecule type" value="Genomic_DNA"/>
</dbReference>
<dbReference type="GO" id="GO:0000400">
    <property type="term" value="F:four-way junction DNA binding"/>
    <property type="evidence" value="ECO:0007669"/>
    <property type="project" value="TreeGrafter"/>
</dbReference>
<keyword evidence="3" id="KW-1185">Reference proteome</keyword>